<reference evidence="2 4" key="2">
    <citation type="journal article" date="2018" name="Microb. Genom.">
        <title>Deciphering the unexplored Leptospira diversity from soils uncovers genomic evolution to virulence.</title>
        <authorList>
            <person name="Thibeaux R."/>
            <person name="Iraola G."/>
            <person name="Ferres I."/>
            <person name="Bierque E."/>
            <person name="Girault D."/>
            <person name="Soupe-Gilbert M.E."/>
            <person name="Picardeau M."/>
            <person name="Goarant C."/>
        </authorList>
    </citation>
    <scope>NUCLEOTIDE SEQUENCE [LARGE SCALE GENOMIC DNA]</scope>
    <source>
        <strain evidence="2 4">ATI7-C-A5</strain>
    </source>
</reference>
<organism evidence="3">
    <name type="scientific">Leptospira ellisii</name>
    <dbReference type="NCBI Taxonomy" id="2023197"/>
    <lineage>
        <taxon>Bacteria</taxon>
        <taxon>Pseudomonadati</taxon>
        <taxon>Spirochaetota</taxon>
        <taxon>Spirochaetia</taxon>
        <taxon>Leptospirales</taxon>
        <taxon>Leptospiraceae</taxon>
        <taxon>Leptospira</taxon>
    </lineage>
</organism>
<evidence type="ECO:0000256" key="1">
    <source>
        <dbReference type="SAM" id="Phobius"/>
    </source>
</evidence>
<proteinExistence type="predicted"/>
<dbReference type="EMBL" id="NPEF01000278">
    <property type="protein sequence ID" value="PJZ91454.1"/>
    <property type="molecule type" value="Genomic_DNA"/>
</dbReference>
<feature type="transmembrane region" description="Helical" evidence="1">
    <location>
        <begin position="12"/>
        <end position="29"/>
    </location>
</feature>
<protein>
    <submittedName>
        <fullName evidence="3">Uncharacterized protein</fullName>
    </submittedName>
</protein>
<accession>A0A2N0BMB2</accession>
<accession>A0A2N0B4H8</accession>
<evidence type="ECO:0000313" key="2">
    <source>
        <dbReference type="EMBL" id="MDV6237549.1"/>
    </source>
</evidence>
<name>A0A2N0B4H8_9LEPT</name>
<dbReference type="Proteomes" id="UP000232122">
    <property type="component" value="Unassembled WGS sequence"/>
</dbReference>
<sequence>MEKVFSHKQRKFFSKLIWLAVLTVPFFQIEIIPPKPISLKRTYIPMEKAAFEHEAENSETHSVNNNSKNSSIPNLALYDLSLGKLDEEIQEDLKSAYLSENSFLANQFDFVLYRILDTSAFLQDFLNSSVPLHFRYFYSAKNEGAWKILFTSLVAISQNREGETETSPPDLSETTTDFGSLLRSFAFFQVSRILQPERAILERKRSRYFALLFSYPPNFDLGTIFK</sequence>
<dbReference type="EMBL" id="NPEF02000026">
    <property type="protein sequence ID" value="MDV6237549.1"/>
    <property type="molecule type" value="Genomic_DNA"/>
</dbReference>
<evidence type="ECO:0000313" key="4">
    <source>
        <dbReference type="Proteomes" id="UP000232122"/>
    </source>
</evidence>
<reference evidence="2" key="3">
    <citation type="submission" date="2023-10" db="EMBL/GenBank/DDBJ databases">
        <authorList>
            <person name="Picardeau M."/>
            <person name="Thibeaux R."/>
        </authorList>
    </citation>
    <scope>NUCLEOTIDE SEQUENCE</scope>
    <source>
        <strain evidence="2">ATI7-C-A5</strain>
    </source>
</reference>
<dbReference type="OrthoDB" id="345739at2"/>
<keyword evidence="4" id="KW-1185">Reference proteome</keyword>
<comment type="caution">
    <text evidence="3">The sequence shown here is derived from an EMBL/GenBank/DDBJ whole genome shotgun (WGS) entry which is preliminary data.</text>
</comment>
<reference evidence="3" key="1">
    <citation type="submission" date="2017-07" db="EMBL/GenBank/DDBJ databases">
        <title>Leptospira spp. isolated from tropical soils.</title>
        <authorList>
            <person name="Thibeaux R."/>
            <person name="Iraola G."/>
            <person name="Ferres I."/>
            <person name="Bierque E."/>
            <person name="Girault D."/>
            <person name="Soupe-Gilbert M.-E."/>
            <person name="Picardeau M."/>
            <person name="Goarant C."/>
        </authorList>
    </citation>
    <scope>NUCLEOTIDE SEQUENCE [LARGE SCALE GENOMIC DNA]</scope>
    <source>
        <strain evidence="3">ATI7-C-A5</strain>
    </source>
</reference>
<dbReference type="RefSeq" id="WP_100746512.1">
    <property type="nucleotide sequence ID" value="NZ_NPEF02000026.1"/>
</dbReference>
<dbReference type="AlphaFoldDB" id="A0A2N0B4H8"/>
<keyword evidence="1" id="KW-0472">Membrane</keyword>
<evidence type="ECO:0000313" key="3">
    <source>
        <dbReference type="EMBL" id="PJZ91454.1"/>
    </source>
</evidence>
<gene>
    <name evidence="2" type="ORF">CH379_018100</name>
    <name evidence="3" type="ORF">CH379_18580</name>
</gene>
<keyword evidence="1" id="KW-0812">Transmembrane</keyword>
<keyword evidence="1" id="KW-1133">Transmembrane helix</keyword>